<evidence type="ECO:0000313" key="8">
    <source>
        <dbReference type="EMBL" id="XBT18264.1"/>
    </source>
</evidence>
<dbReference type="GO" id="GO:0004815">
    <property type="term" value="F:aspartate-tRNA ligase activity"/>
    <property type="evidence" value="ECO:0007669"/>
    <property type="project" value="TreeGrafter"/>
</dbReference>
<keyword evidence="3" id="KW-0547">Nucleotide-binding</keyword>
<name>A0AAU7QR28_9FLAO</name>
<dbReference type="InterPro" id="IPR004364">
    <property type="entry name" value="Aa-tRNA-synt_II"/>
</dbReference>
<dbReference type="InterPro" id="IPR004115">
    <property type="entry name" value="GAD-like_sf"/>
</dbReference>
<evidence type="ECO:0000259" key="7">
    <source>
        <dbReference type="PROSITE" id="PS50862"/>
    </source>
</evidence>
<keyword evidence="2 8" id="KW-0436">Ligase</keyword>
<proteinExistence type="inferred from homology"/>
<gene>
    <name evidence="8" type="ORF">ABNO52_00290</name>
</gene>
<evidence type="ECO:0000256" key="5">
    <source>
        <dbReference type="ARBA" id="ARBA00022917"/>
    </source>
</evidence>
<evidence type="ECO:0000256" key="2">
    <source>
        <dbReference type="ARBA" id="ARBA00022598"/>
    </source>
</evidence>
<dbReference type="SUPFAM" id="SSF55681">
    <property type="entry name" value="Class II aaRS and biotin synthetases"/>
    <property type="match status" value="1"/>
</dbReference>
<comment type="similarity">
    <text evidence="1">Belongs to the class-II aminoacyl-tRNA synthetase family. Type 1 subfamily.</text>
</comment>
<dbReference type="InterPro" id="IPR045864">
    <property type="entry name" value="aa-tRNA-synth_II/BPL/LPL"/>
</dbReference>
<evidence type="ECO:0000256" key="3">
    <source>
        <dbReference type="ARBA" id="ARBA00022741"/>
    </source>
</evidence>
<organism evidence="8">
    <name type="scientific">Candidatus Shikimatogenerans sp. Tser</name>
    <dbReference type="NCBI Taxonomy" id="3158568"/>
    <lineage>
        <taxon>Bacteria</taxon>
        <taxon>Pseudomonadati</taxon>
        <taxon>Bacteroidota</taxon>
        <taxon>Flavobacteriia</taxon>
        <taxon>Flavobacteriales</taxon>
        <taxon>Candidatus Shikimatogenerans</taxon>
    </lineage>
</organism>
<evidence type="ECO:0000256" key="6">
    <source>
        <dbReference type="ARBA" id="ARBA00023146"/>
    </source>
</evidence>
<dbReference type="Gene3D" id="3.30.1360.30">
    <property type="entry name" value="GAD-like domain"/>
    <property type="match status" value="1"/>
</dbReference>
<dbReference type="GO" id="GO:0005524">
    <property type="term" value="F:ATP binding"/>
    <property type="evidence" value="ECO:0007669"/>
    <property type="project" value="UniProtKB-KW"/>
</dbReference>
<dbReference type="AlphaFoldDB" id="A0AAU7QR28"/>
<dbReference type="InterPro" id="IPR006195">
    <property type="entry name" value="aa-tRNA-synth_II"/>
</dbReference>
<dbReference type="PANTHER" id="PTHR22594:SF5">
    <property type="entry name" value="ASPARTATE--TRNA LIGASE, MITOCHONDRIAL"/>
    <property type="match status" value="1"/>
</dbReference>
<dbReference type="PROSITE" id="PS50862">
    <property type="entry name" value="AA_TRNA_LIGASE_II"/>
    <property type="match status" value="1"/>
</dbReference>
<dbReference type="EMBL" id="CP157893">
    <property type="protein sequence ID" value="XBT18264.1"/>
    <property type="molecule type" value="Genomic_DNA"/>
</dbReference>
<keyword evidence="4" id="KW-0067">ATP-binding</keyword>
<protein>
    <submittedName>
        <fullName evidence="8">Amino acid--tRNA ligase-related protein</fullName>
    </submittedName>
</protein>
<dbReference type="Gene3D" id="3.30.930.10">
    <property type="entry name" value="Bira Bifunctional Protein, Domain 2"/>
    <property type="match status" value="1"/>
</dbReference>
<dbReference type="GO" id="GO:0005737">
    <property type="term" value="C:cytoplasm"/>
    <property type="evidence" value="ECO:0007669"/>
    <property type="project" value="InterPro"/>
</dbReference>
<sequence length="188" mass="23331">MKYKYLLFRNKYFKKIFKLKNYMLYKIRNYLYKKKFLEIDTPIISEYLSISGSKVLNILINKFKMELSQSPQIFKQLLMIGGIDKYYQIAKCFRNEKHRNNRLIEFNQIDFEFSFIKKKNILNFSEKFIKYIFNNIFHKKLSNFKLFNYKTIIKKYGTDKPNLFFNIKIKYFYINKKKKNLFYNKKKI</sequence>
<keyword evidence="5" id="KW-0648">Protein biosynthesis</keyword>
<evidence type="ECO:0000256" key="4">
    <source>
        <dbReference type="ARBA" id="ARBA00022840"/>
    </source>
</evidence>
<dbReference type="GO" id="GO:0006422">
    <property type="term" value="P:aspartyl-tRNA aminoacylation"/>
    <property type="evidence" value="ECO:0007669"/>
    <property type="project" value="TreeGrafter"/>
</dbReference>
<feature type="domain" description="Aminoacyl-transfer RNA synthetases class-II family profile" evidence="7">
    <location>
        <begin position="17"/>
        <end position="188"/>
    </location>
</feature>
<evidence type="ECO:0000256" key="1">
    <source>
        <dbReference type="ARBA" id="ARBA00006303"/>
    </source>
</evidence>
<reference evidence="8" key="1">
    <citation type="submission" date="2024-06" db="EMBL/GenBank/DDBJ databases">
        <title>Diversity, functionality, and evolutionary history of bacterial symbionts in false click beetles (Coleoptera, Throscidae).</title>
        <authorList>
            <person name="Wierz J.C."/>
            <person name="Malm H."/>
            <person name="Kaltenpoth M."/>
            <person name="Engl T."/>
        </authorList>
    </citation>
    <scope>NUCLEOTIDE SEQUENCE</scope>
    <source>
        <strain evidence="8">Tser</strain>
    </source>
</reference>
<dbReference type="PRINTS" id="PR01042">
    <property type="entry name" value="TRNASYNTHASP"/>
</dbReference>
<keyword evidence="6" id="KW-0030">Aminoacyl-tRNA synthetase</keyword>
<dbReference type="PANTHER" id="PTHR22594">
    <property type="entry name" value="ASPARTYL/LYSYL-TRNA SYNTHETASE"/>
    <property type="match status" value="1"/>
</dbReference>
<dbReference type="InterPro" id="IPR002312">
    <property type="entry name" value="Asp/Asn-tRNA-synth_IIb"/>
</dbReference>
<dbReference type="Pfam" id="PF00152">
    <property type="entry name" value="tRNA-synt_2"/>
    <property type="match status" value="1"/>
</dbReference>
<accession>A0AAU7QR28</accession>